<feature type="transmembrane region" description="Helical" evidence="2">
    <location>
        <begin position="779"/>
        <end position="806"/>
    </location>
</feature>
<evidence type="ECO:0000256" key="1">
    <source>
        <dbReference type="SAM" id="MobiDB-lite"/>
    </source>
</evidence>
<feature type="signal peptide" evidence="3">
    <location>
        <begin position="1"/>
        <end position="19"/>
    </location>
</feature>
<feature type="compositionally biased region" description="Basic and acidic residues" evidence="1">
    <location>
        <begin position="683"/>
        <end position="699"/>
    </location>
</feature>
<keyword evidence="2" id="KW-0472">Membrane</keyword>
<evidence type="ECO:0000313" key="5">
    <source>
        <dbReference type="WBParaSite" id="Gr19_v10_g7346.t1"/>
    </source>
</evidence>
<feature type="region of interest" description="Disordered" evidence="1">
    <location>
        <begin position="567"/>
        <end position="594"/>
    </location>
</feature>
<keyword evidence="4" id="KW-1185">Reference proteome</keyword>
<feature type="compositionally biased region" description="Polar residues" evidence="1">
    <location>
        <begin position="751"/>
        <end position="760"/>
    </location>
</feature>
<name>A0A914I4X8_GLORO</name>
<dbReference type="AlphaFoldDB" id="A0A914I4X8"/>
<feature type="region of interest" description="Disordered" evidence="1">
    <location>
        <begin position="485"/>
        <end position="529"/>
    </location>
</feature>
<proteinExistence type="predicted"/>
<protein>
    <submittedName>
        <fullName evidence="5">Transmembrane protein</fullName>
    </submittedName>
</protein>
<accession>A0A914I4X8</accession>
<dbReference type="Proteomes" id="UP000887572">
    <property type="component" value="Unplaced"/>
</dbReference>
<keyword evidence="3" id="KW-0732">Signal</keyword>
<keyword evidence="2" id="KW-1133">Transmembrane helix</keyword>
<evidence type="ECO:0000313" key="4">
    <source>
        <dbReference type="Proteomes" id="UP000887572"/>
    </source>
</evidence>
<keyword evidence="2" id="KW-0812">Transmembrane</keyword>
<dbReference type="WBParaSite" id="Gr19_v10_g7346.t1">
    <property type="protein sequence ID" value="Gr19_v10_g7346.t1"/>
    <property type="gene ID" value="Gr19_v10_g7346"/>
</dbReference>
<organism evidence="4 5">
    <name type="scientific">Globodera rostochiensis</name>
    <name type="common">Golden nematode worm</name>
    <name type="synonym">Heterodera rostochiensis</name>
    <dbReference type="NCBI Taxonomy" id="31243"/>
    <lineage>
        <taxon>Eukaryota</taxon>
        <taxon>Metazoa</taxon>
        <taxon>Ecdysozoa</taxon>
        <taxon>Nematoda</taxon>
        <taxon>Chromadorea</taxon>
        <taxon>Rhabditida</taxon>
        <taxon>Tylenchina</taxon>
        <taxon>Tylenchomorpha</taxon>
        <taxon>Tylenchoidea</taxon>
        <taxon>Heteroderidae</taxon>
        <taxon>Heteroderinae</taxon>
        <taxon>Globodera</taxon>
    </lineage>
</organism>
<sequence>MKFFVVLFFFVEFIGIVFANLAQQRKLCSNRCHRLLRRSLERVEGAGTVEEILYQISAYRRQQILASVQDDASSATFEEPSEPFRNICWKFFDFEDCSSQCEKAFFRRRKRKNDKERADPVGLEQQMVLQFCHRNDFGVPYVHFSCIHKFHAFVEVRCSAYQQKAVELRLMAFQLRRGGSVDEPKVVGQKQDDDVTVQDDEQQLSNAINQEMCLLLHQHSTCLGNALGRHCPFARGLFATRHALRDNFLSFVLPFGTAADRRRERNAKSEQDANLNGAIELDRLFSDEMLDTCHLLDFNRMATQWKEQRELVDSPNSLLDRQQQQQQMNQNRGTTKRAIGTMPEGTTAVPSGRRRVFSSDEELLDIPPNFQYSTARLPPDFYTRYAIWWGGRSRAQPLKATPSTLVQLLAESTSTVTEQHSTWPHTAASSGGAMRETLPDTMLTTSQLPRQEEETVRIVSLPYMINGQATVPSQRWWTEEANAGRRTEEKLRLSNNNDQWASTTTAAGYGRTQTATVPNSSTDTQSLSELWPRNLPNDKDEHLFNGLSTAEDNSDKYSTIEHIVKDDGQHRHISVDGKVPKSSASKQHSKVTESALLPQLREDINSVYFAKILQFGEEDDGQSDGTYSEEQYGGRVTAHMEHLPREQLQPSKQKVEADQSLEADQDGSSGEDYFGGDDDDDLDRSNDDFDRSNDDLDRSGDEDESASEERDISYKISAAASIDPDRFSTAPPAVGPGLADLSHKTRGPHDTNYQPMTRRSNAPRRILVSAEPVPVHSDVLLVLFGLYGTFFGVAAFLLLCLLMACLERRRRRHGALLGRYRRKYRSNSSATKGGRHDEK</sequence>
<feature type="chain" id="PRO_5037448777" evidence="3">
    <location>
        <begin position="20"/>
        <end position="839"/>
    </location>
</feature>
<feature type="compositionally biased region" description="Basic and acidic residues" evidence="1">
    <location>
        <begin position="567"/>
        <end position="579"/>
    </location>
</feature>
<feature type="compositionally biased region" description="Polar residues" evidence="1">
    <location>
        <begin position="493"/>
        <end position="528"/>
    </location>
</feature>
<evidence type="ECO:0000256" key="2">
    <source>
        <dbReference type="SAM" id="Phobius"/>
    </source>
</evidence>
<feature type="region of interest" description="Disordered" evidence="1">
    <location>
        <begin position="643"/>
        <end position="760"/>
    </location>
</feature>
<evidence type="ECO:0000256" key="3">
    <source>
        <dbReference type="SAM" id="SignalP"/>
    </source>
</evidence>
<reference evidence="5" key="1">
    <citation type="submission" date="2022-11" db="UniProtKB">
        <authorList>
            <consortium name="WormBaseParasite"/>
        </authorList>
    </citation>
    <scope>IDENTIFICATION</scope>
</reference>
<feature type="region of interest" description="Disordered" evidence="1">
    <location>
        <begin position="325"/>
        <end position="354"/>
    </location>
</feature>